<dbReference type="Proteomes" id="UP000823935">
    <property type="component" value="Unassembled WGS sequence"/>
</dbReference>
<evidence type="ECO:0000256" key="4">
    <source>
        <dbReference type="ARBA" id="ARBA00022651"/>
    </source>
</evidence>
<keyword evidence="7" id="KW-0119">Carbohydrate metabolism</keyword>
<evidence type="ECO:0000313" key="11">
    <source>
        <dbReference type="EMBL" id="HIS30214.1"/>
    </source>
</evidence>
<dbReference type="InterPro" id="IPR001000">
    <property type="entry name" value="GH10_dom"/>
</dbReference>
<evidence type="ECO:0000256" key="1">
    <source>
        <dbReference type="ARBA" id="ARBA00000681"/>
    </source>
</evidence>
<organism evidence="11 12">
    <name type="scientific">Candidatus Limivivens intestinipullorum</name>
    <dbReference type="NCBI Taxonomy" id="2840858"/>
    <lineage>
        <taxon>Bacteria</taxon>
        <taxon>Bacillati</taxon>
        <taxon>Bacillota</taxon>
        <taxon>Clostridia</taxon>
        <taxon>Lachnospirales</taxon>
        <taxon>Lachnospiraceae</taxon>
        <taxon>Lachnospiraceae incertae sedis</taxon>
        <taxon>Candidatus Limivivens</taxon>
    </lineage>
</organism>
<dbReference type="Pfam" id="PF00331">
    <property type="entry name" value="Glyco_hydro_10"/>
    <property type="match status" value="1"/>
</dbReference>
<dbReference type="InterPro" id="IPR017853">
    <property type="entry name" value="GH"/>
</dbReference>
<accession>A0A9D1JJC3</accession>
<protein>
    <recommendedName>
        <fullName evidence="3">endo-1,4-beta-xylanase</fullName>
        <ecNumber evidence="3">3.2.1.8</ecNumber>
    </recommendedName>
</protein>
<evidence type="ECO:0000256" key="2">
    <source>
        <dbReference type="ARBA" id="ARBA00007495"/>
    </source>
</evidence>
<dbReference type="SUPFAM" id="SSF51445">
    <property type="entry name" value="(Trans)glycosidases"/>
    <property type="match status" value="1"/>
</dbReference>
<evidence type="ECO:0000256" key="8">
    <source>
        <dbReference type="ARBA" id="ARBA00023295"/>
    </source>
</evidence>
<sequence>MNQYHLKRQENALDTYVLYNTERIPQKYCGRKTDTEIIFETKLNRAFFLTKLMVPGFGGAYLFADNLGKGYAPDGELLDFCLEAARSRKFHLEAFLKQVQDECKMIPKNSLDRMETAGRFILEGKALESLRELLWAGEELVEFWSRCRIAKRGRRKNFLLGCSTKGFTGSSEKWKELFGSLFNAVCIPTHWGVLEPERGETHYEVLNEMVSWCRTKQMNIRGHAVVWFCSLWEKQNWMGRLSYEEVRRLCLARVEMLMERYGSDFDCIDFNEPMQSNGLNMTFDEHFAIVREAYDVVKRHNPKCRIMINFFNEWQEFYGLDREETLKEHYAVTGLKASEYEWSVTVYDYIDRCLREGMVIDYLGLQWHDHPYDLFGSYQLIRQWYDRYGIPVQITELEVASGTGRPLFTIGRRPNPAPQLYWHEPWSEAVQAEWFEKYLLLAYSMEEVEAFCVFGFCEAPTQWGNYVEGKGIAEWFKVSACAYSCLLDENFRPKASYYILKRMARELGILREKGSDSRETH</sequence>
<keyword evidence="9" id="KW-0624">Polysaccharide degradation</keyword>
<evidence type="ECO:0000259" key="10">
    <source>
        <dbReference type="PROSITE" id="PS51760"/>
    </source>
</evidence>
<proteinExistence type="inferred from homology"/>
<dbReference type="GO" id="GO:0045493">
    <property type="term" value="P:xylan catabolic process"/>
    <property type="evidence" value="ECO:0007669"/>
    <property type="project" value="UniProtKB-KW"/>
</dbReference>
<name>A0A9D1JJC3_9FIRM</name>
<keyword evidence="8" id="KW-0326">Glycosidase</keyword>
<keyword evidence="6" id="KW-0378">Hydrolase</keyword>
<keyword evidence="5" id="KW-0732">Signal</keyword>
<evidence type="ECO:0000256" key="9">
    <source>
        <dbReference type="ARBA" id="ARBA00023326"/>
    </source>
</evidence>
<comment type="catalytic activity">
    <reaction evidence="1">
        <text>Endohydrolysis of (1-&gt;4)-beta-D-xylosidic linkages in xylans.</text>
        <dbReference type="EC" id="3.2.1.8"/>
    </reaction>
</comment>
<evidence type="ECO:0000256" key="5">
    <source>
        <dbReference type="ARBA" id="ARBA00022729"/>
    </source>
</evidence>
<reference evidence="11" key="1">
    <citation type="submission" date="2020-10" db="EMBL/GenBank/DDBJ databases">
        <authorList>
            <person name="Gilroy R."/>
        </authorList>
    </citation>
    <scope>NUCLEOTIDE SEQUENCE</scope>
    <source>
        <strain evidence="11">CHK190-19873</strain>
    </source>
</reference>
<dbReference type="AlphaFoldDB" id="A0A9D1JJC3"/>
<dbReference type="GO" id="GO:0031176">
    <property type="term" value="F:endo-1,4-beta-xylanase activity"/>
    <property type="evidence" value="ECO:0007669"/>
    <property type="project" value="UniProtKB-EC"/>
</dbReference>
<feature type="domain" description="GH10" evidence="10">
    <location>
        <begin position="145"/>
        <end position="503"/>
    </location>
</feature>
<dbReference type="InterPro" id="IPR044846">
    <property type="entry name" value="GH10"/>
</dbReference>
<reference evidence="11" key="2">
    <citation type="journal article" date="2021" name="PeerJ">
        <title>Extensive microbial diversity within the chicken gut microbiome revealed by metagenomics and culture.</title>
        <authorList>
            <person name="Gilroy R."/>
            <person name="Ravi A."/>
            <person name="Getino M."/>
            <person name="Pursley I."/>
            <person name="Horton D.L."/>
            <person name="Alikhan N.F."/>
            <person name="Baker D."/>
            <person name="Gharbi K."/>
            <person name="Hall N."/>
            <person name="Watson M."/>
            <person name="Adriaenssens E.M."/>
            <person name="Foster-Nyarko E."/>
            <person name="Jarju S."/>
            <person name="Secka A."/>
            <person name="Antonio M."/>
            <person name="Oren A."/>
            <person name="Chaudhuri R.R."/>
            <person name="La Ragione R."/>
            <person name="Hildebrand F."/>
            <person name="Pallen M.J."/>
        </authorList>
    </citation>
    <scope>NUCLEOTIDE SEQUENCE</scope>
    <source>
        <strain evidence="11">CHK190-19873</strain>
    </source>
</reference>
<evidence type="ECO:0000256" key="6">
    <source>
        <dbReference type="ARBA" id="ARBA00022801"/>
    </source>
</evidence>
<evidence type="ECO:0000256" key="7">
    <source>
        <dbReference type="ARBA" id="ARBA00023277"/>
    </source>
</evidence>
<dbReference type="PANTHER" id="PTHR31490:SF88">
    <property type="entry name" value="BETA-XYLANASE"/>
    <property type="match status" value="1"/>
</dbReference>
<dbReference type="PROSITE" id="PS51760">
    <property type="entry name" value="GH10_2"/>
    <property type="match status" value="1"/>
</dbReference>
<comment type="caution">
    <text evidence="11">The sequence shown here is derived from an EMBL/GenBank/DDBJ whole genome shotgun (WGS) entry which is preliminary data.</text>
</comment>
<evidence type="ECO:0000313" key="12">
    <source>
        <dbReference type="Proteomes" id="UP000823935"/>
    </source>
</evidence>
<dbReference type="Gene3D" id="3.20.20.80">
    <property type="entry name" value="Glycosidases"/>
    <property type="match status" value="1"/>
</dbReference>
<dbReference type="EMBL" id="DVIQ01000007">
    <property type="protein sequence ID" value="HIS30214.1"/>
    <property type="molecule type" value="Genomic_DNA"/>
</dbReference>
<dbReference type="PANTHER" id="PTHR31490">
    <property type="entry name" value="GLYCOSYL HYDROLASE"/>
    <property type="match status" value="1"/>
</dbReference>
<keyword evidence="4" id="KW-0858">Xylan degradation</keyword>
<dbReference type="EC" id="3.2.1.8" evidence="3"/>
<comment type="similarity">
    <text evidence="2">Belongs to the glycosyl hydrolase 10 (cellulase F) family.</text>
</comment>
<evidence type="ECO:0000256" key="3">
    <source>
        <dbReference type="ARBA" id="ARBA00012590"/>
    </source>
</evidence>
<gene>
    <name evidence="11" type="ORF">IAB44_01480</name>
</gene>